<keyword evidence="1" id="KW-0472">Membrane</keyword>
<keyword evidence="1" id="KW-1133">Transmembrane helix</keyword>
<reference evidence="3 4" key="1">
    <citation type="submission" date="2020-09" db="EMBL/GenBank/DDBJ databases">
        <title>A novel species.</title>
        <authorList>
            <person name="Gao J."/>
        </authorList>
    </citation>
    <scope>NUCLEOTIDE SEQUENCE [LARGE SCALE GENOMIC DNA]</scope>
    <source>
        <strain evidence="3 4">CRXT-Y-14</strain>
    </source>
</reference>
<dbReference type="RefSeq" id="WP_188336511.1">
    <property type="nucleotide sequence ID" value="NZ_CP061281.1"/>
</dbReference>
<dbReference type="EMBL" id="CP061281">
    <property type="protein sequence ID" value="QNS03760.1"/>
    <property type="molecule type" value="Genomic_DNA"/>
</dbReference>
<dbReference type="AlphaFoldDB" id="A0A7H1B4V5"/>
<dbReference type="InterPro" id="IPR015943">
    <property type="entry name" value="WD40/YVTN_repeat-like_dom_sf"/>
</dbReference>
<keyword evidence="4" id="KW-1185">Reference proteome</keyword>
<keyword evidence="1" id="KW-0812">Transmembrane</keyword>
<name>A0A7H1B4V5_9ACTN</name>
<dbReference type="SUPFAM" id="SSF50998">
    <property type="entry name" value="Quinoprotein alcohol dehydrogenase-like"/>
    <property type="match status" value="1"/>
</dbReference>
<feature type="transmembrane region" description="Helical" evidence="1">
    <location>
        <begin position="25"/>
        <end position="47"/>
    </location>
</feature>
<organism evidence="3 4">
    <name type="scientific">Streptomyces xanthii</name>
    <dbReference type="NCBI Taxonomy" id="2768069"/>
    <lineage>
        <taxon>Bacteria</taxon>
        <taxon>Bacillati</taxon>
        <taxon>Actinomycetota</taxon>
        <taxon>Actinomycetes</taxon>
        <taxon>Kitasatosporales</taxon>
        <taxon>Streptomycetaceae</taxon>
        <taxon>Streptomyces</taxon>
    </lineage>
</organism>
<sequence length="480" mass="51472">MTFGPPPSPFTQSRQAADARAKRKALYLGGSAVVLALVLGLVAWVVWPSSEKAAPKVASQGGGSGAPDDLRETVEKLPKQGGAGHVEGAVVEQELAPGKTLIAPGMWATDKILAKGKASSLVAVNIDDGSNAWTTQLKGDICAVSPDMTNDGRAAIAFTDPAGDHQCNQVMMFRVATGEKLWQVKIPVTQGVFEEATTMTMTRGVVVTSWSRGSAGLDMANGQTLWKRERTEKCKDGGFSGGRALLLRQDCFEKKERQDHFLVHKLDPRTGKIKWTYRVAPGVKFAYFLSSDPAVVAVEAGDFAVTNLLSLSDQGSLLTNIRMEGNHYKVECNPDRVDRCDGAVVSKSQVFVTSGEASEQLGNTTNWVVAFDLKTGRSGVKFDAGPDQQISPIRMSGNRLLAMKFGTDTFAPNSLISLDPKTGKQSPYFYFTIPAEVKGDGAEVAVQDGRLIIGHQEFKGTGKRSLPDAQWLAYAVSAAD</sequence>
<dbReference type="KEGG" id="sxn:IAG42_09060"/>
<evidence type="ECO:0000313" key="4">
    <source>
        <dbReference type="Proteomes" id="UP000516428"/>
    </source>
</evidence>
<dbReference type="Gene3D" id="2.130.10.10">
    <property type="entry name" value="YVTN repeat-like/Quinoprotein amine dehydrogenase"/>
    <property type="match status" value="1"/>
</dbReference>
<dbReference type="PANTHER" id="PTHR34512">
    <property type="entry name" value="CELL SURFACE PROTEIN"/>
    <property type="match status" value="1"/>
</dbReference>
<proteinExistence type="predicted"/>
<evidence type="ECO:0000313" key="3">
    <source>
        <dbReference type="EMBL" id="QNS03760.1"/>
    </source>
</evidence>
<accession>A0A7H1B4V5</accession>
<dbReference type="PANTHER" id="PTHR34512:SF30">
    <property type="entry name" value="OUTER MEMBRANE PROTEIN ASSEMBLY FACTOR BAMB"/>
    <property type="match status" value="1"/>
</dbReference>
<dbReference type="InterPro" id="IPR011047">
    <property type="entry name" value="Quinoprotein_ADH-like_sf"/>
</dbReference>
<dbReference type="InterPro" id="IPR002372">
    <property type="entry name" value="PQQ_rpt_dom"/>
</dbReference>
<feature type="domain" description="Pyrrolo-quinoline quinone repeat" evidence="2">
    <location>
        <begin position="108"/>
        <end position="229"/>
    </location>
</feature>
<evidence type="ECO:0000259" key="2">
    <source>
        <dbReference type="Pfam" id="PF13360"/>
    </source>
</evidence>
<protein>
    <submittedName>
        <fullName evidence="3">PQQ-binding-like beta-propeller repeat protein</fullName>
    </submittedName>
</protein>
<evidence type="ECO:0000256" key="1">
    <source>
        <dbReference type="SAM" id="Phobius"/>
    </source>
</evidence>
<gene>
    <name evidence="3" type="ORF">IAG42_09060</name>
</gene>
<dbReference type="Pfam" id="PF13360">
    <property type="entry name" value="PQQ_2"/>
    <property type="match status" value="1"/>
</dbReference>
<dbReference type="Proteomes" id="UP000516428">
    <property type="component" value="Chromosome"/>
</dbReference>